<keyword evidence="3" id="KW-0804">Transcription</keyword>
<dbReference type="InterPro" id="IPR010499">
    <property type="entry name" value="AraC_E-bd"/>
</dbReference>
<sequence length="283" mass="31974">MGQRNRYEDRVLRVIAYIHDHADTDLSLDTLADVACMSRFHWHRVFRAMTGETVAGAVRRIRLHKASLQLIATDDPVSSIADRFGYPNLASFTRAFTAEKGLSPSAFREKRKSARLELLKSRGSDNMYPVKIEKCPELTIAAVAHKGPYQGLSAAFEKVVRIFFSRGLLDQWAGMVALYHDDSDMVPETELRAHAGVILARPDGFPRDIDGLDIMPVAASRYAIVEHKGPYMTLHDAYQWFFGTWLPASDIELRDAPLVEFYVNNPRDVSPEDLRTDIRIPVV</sequence>
<dbReference type="PANTHER" id="PTHR40055">
    <property type="entry name" value="TRANSCRIPTIONAL REGULATOR YGIV-RELATED"/>
    <property type="match status" value="1"/>
</dbReference>
<dbReference type="PROSITE" id="PS01124">
    <property type="entry name" value="HTH_ARAC_FAMILY_2"/>
    <property type="match status" value="1"/>
</dbReference>
<evidence type="ECO:0000256" key="2">
    <source>
        <dbReference type="ARBA" id="ARBA00023125"/>
    </source>
</evidence>
<keyword evidence="2" id="KW-0238">DNA-binding</keyword>
<name>A0ABT4VLT1_9HYPH</name>
<dbReference type="SMART" id="SM00342">
    <property type="entry name" value="HTH_ARAC"/>
    <property type="match status" value="1"/>
</dbReference>
<keyword evidence="1" id="KW-0805">Transcription regulation</keyword>
<dbReference type="PANTHER" id="PTHR40055:SF1">
    <property type="entry name" value="TRANSCRIPTIONAL REGULATOR YGIV-RELATED"/>
    <property type="match status" value="1"/>
</dbReference>
<dbReference type="InterPro" id="IPR009057">
    <property type="entry name" value="Homeodomain-like_sf"/>
</dbReference>
<dbReference type="InterPro" id="IPR029442">
    <property type="entry name" value="GyrI-like"/>
</dbReference>
<accession>A0ABT4VLT1</accession>
<dbReference type="InterPro" id="IPR018062">
    <property type="entry name" value="HTH_AraC-typ_CS"/>
</dbReference>
<dbReference type="Pfam" id="PF12833">
    <property type="entry name" value="HTH_18"/>
    <property type="match status" value="1"/>
</dbReference>
<dbReference type="Gene3D" id="3.20.80.10">
    <property type="entry name" value="Regulatory factor, effector binding domain"/>
    <property type="match status" value="1"/>
</dbReference>
<dbReference type="Gene3D" id="1.10.10.60">
    <property type="entry name" value="Homeodomain-like"/>
    <property type="match status" value="2"/>
</dbReference>
<dbReference type="RefSeq" id="WP_271089297.1">
    <property type="nucleotide sequence ID" value="NZ_JAPJZH010000005.1"/>
</dbReference>
<dbReference type="InterPro" id="IPR050908">
    <property type="entry name" value="SmbC-like"/>
</dbReference>
<organism evidence="5 6">
    <name type="scientific">Hoeflea poritis</name>
    <dbReference type="NCBI Taxonomy" id="2993659"/>
    <lineage>
        <taxon>Bacteria</taxon>
        <taxon>Pseudomonadati</taxon>
        <taxon>Pseudomonadota</taxon>
        <taxon>Alphaproteobacteria</taxon>
        <taxon>Hyphomicrobiales</taxon>
        <taxon>Rhizobiaceae</taxon>
        <taxon>Hoeflea</taxon>
    </lineage>
</organism>
<dbReference type="PROSITE" id="PS00041">
    <property type="entry name" value="HTH_ARAC_FAMILY_1"/>
    <property type="match status" value="1"/>
</dbReference>
<dbReference type="SUPFAM" id="SSF55136">
    <property type="entry name" value="Probable bacterial effector-binding domain"/>
    <property type="match status" value="1"/>
</dbReference>
<dbReference type="InterPro" id="IPR018060">
    <property type="entry name" value="HTH_AraC"/>
</dbReference>
<dbReference type="InterPro" id="IPR011256">
    <property type="entry name" value="Reg_factor_effector_dom_sf"/>
</dbReference>
<dbReference type="EMBL" id="JAPJZH010000005">
    <property type="protein sequence ID" value="MDA4845636.1"/>
    <property type="molecule type" value="Genomic_DNA"/>
</dbReference>
<evidence type="ECO:0000256" key="3">
    <source>
        <dbReference type="ARBA" id="ARBA00023163"/>
    </source>
</evidence>
<protein>
    <submittedName>
        <fullName evidence="5">AraC family transcriptional regulator</fullName>
    </submittedName>
</protein>
<evidence type="ECO:0000256" key="1">
    <source>
        <dbReference type="ARBA" id="ARBA00023015"/>
    </source>
</evidence>
<dbReference type="Proteomes" id="UP001148313">
    <property type="component" value="Unassembled WGS sequence"/>
</dbReference>
<keyword evidence="6" id="KW-1185">Reference proteome</keyword>
<proteinExistence type="predicted"/>
<evidence type="ECO:0000259" key="4">
    <source>
        <dbReference type="PROSITE" id="PS01124"/>
    </source>
</evidence>
<comment type="caution">
    <text evidence="5">The sequence shown here is derived from an EMBL/GenBank/DDBJ whole genome shotgun (WGS) entry which is preliminary data.</text>
</comment>
<dbReference type="Pfam" id="PF06445">
    <property type="entry name" value="GyrI-like"/>
    <property type="match status" value="1"/>
</dbReference>
<dbReference type="SMART" id="SM00871">
    <property type="entry name" value="AraC_E_bind"/>
    <property type="match status" value="1"/>
</dbReference>
<reference evidence="5" key="1">
    <citation type="submission" date="2022-11" db="EMBL/GenBank/DDBJ databases">
        <title>Hoeflea poritis sp. nov., isolated from scleractinian coral Porites lutea.</title>
        <authorList>
            <person name="Zhang G."/>
            <person name="Wei Q."/>
            <person name="Cai L."/>
        </authorList>
    </citation>
    <scope>NUCLEOTIDE SEQUENCE</scope>
    <source>
        <strain evidence="5">E7-10</strain>
    </source>
</reference>
<evidence type="ECO:0000313" key="6">
    <source>
        <dbReference type="Proteomes" id="UP001148313"/>
    </source>
</evidence>
<gene>
    <name evidence="5" type="ORF">OOZ53_09775</name>
</gene>
<feature type="domain" description="HTH araC/xylS-type" evidence="4">
    <location>
        <begin position="12"/>
        <end position="110"/>
    </location>
</feature>
<evidence type="ECO:0000313" key="5">
    <source>
        <dbReference type="EMBL" id="MDA4845636.1"/>
    </source>
</evidence>
<dbReference type="SUPFAM" id="SSF46689">
    <property type="entry name" value="Homeodomain-like"/>
    <property type="match status" value="2"/>
</dbReference>